<evidence type="ECO:0000256" key="2">
    <source>
        <dbReference type="SAM" id="MobiDB-lite"/>
    </source>
</evidence>
<dbReference type="Pfam" id="PF00339">
    <property type="entry name" value="Arrestin_N"/>
    <property type="match status" value="1"/>
</dbReference>
<dbReference type="AlphaFoldDB" id="A0A811LRJ1"/>
<reference evidence="4" key="1">
    <citation type="submission" date="2020-09" db="EMBL/GenBank/DDBJ databases">
        <authorList>
            <person name="Kikuchi T."/>
        </authorList>
    </citation>
    <scope>NUCLEOTIDE SEQUENCE</scope>
    <source>
        <strain evidence="4">SH1</strain>
    </source>
</reference>
<protein>
    <recommendedName>
        <fullName evidence="3">Arrestin C-terminal-like domain-containing protein</fullName>
    </recommendedName>
</protein>
<dbReference type="Proteomes" id="UP000783686">
    <property type="component" value="Unassembled WGS sequence"/>
</dbReference>
<dbReference type="InterPro" id="IPR014752">
    <property type="entry name" value="Arrestin-like_C"/>
</dbReference>
<dbReference type="GO" id="GO:0005737">
    <property type="term" value="C:cytoplasm"/>
    <property type="evidence" value="ECO:0007669"/>
    <property type="project" value="TreeGrafter"/>
</dbReference>
<keyword evidence="5" id="KW-1185">Reference proteome</keyword>
<feature type="domain" description="Arrestin C-terminal-like" evidence="3">
    <location>
        <begin position="179"/>
        <end position="342"/>
    </location>
</feature>
<comment type="similarity">
    <text evidence="1">Belongs to the arrestin family.</text>
</comment>
<dbReference type="Proteomes" id="UP000614601">
    <property type="component" value="Unassembled WGS sequence"/>
</dbReference>
<feature type="region of interest" description="Disordered" evidence="2">
    <location>
        <begin position="438"/>
        <end position="481"/>
    </location>
</feature>
<dbReference type="PANTHER" id="PTHR11188">
    <property type="entry name" value="ARRESTIN DOMAIN CONTAINING PROTEIN"/>
    <property type="match status" value="1"/>
</dbReference>
<dbReference type="InterPro" id="IPR011022">
    <property type="entry name" value="Arrestin_C-like"/>
</dbReference>
<proteinExistence type="inferred from homology"/>
<dbReference type="InterPro" id="IPR014756">
    <property type="entry name" value="Ig_E-set"/>
</dbReference>
<organism evidence="4 5">
    <name type="scientific">Bursaphelenchus okinawaensis</name>
    <dbReference type="NCBI Taxonomy" id="465554"/>
    <lineage>
        <taxon>Eukaryota</taxon>
        <taxon>Metazoa</taxon>
        <taxon>Ecdysozoa</taxon>
        <taxon>Nematoda</taxon>
        <taxon>Chromadorea</taxon>
        <taxon>Rhabditida</taxon>
        <taxon>Tylenchina</taxon>
        <taxon>Tylenchomorpha</taxon>
        <taxon>Aphelenchoidea</taxon>
        <taxon>Aphelenchoididae</taxon>
        <taxon>Bursaphelenchus</taxon>
    </lineage>
</organism>
<evidence type="ECO:0000313" key="5">
    <source>
        <dbReference type="Proteomes" id="UP000614601"/>
    </source>
</evidence>
<feature type="region of interest" description="Disordered" evidence="2">
    <location>
        <begin position="587"/>
        <end position="702"/>
    </location>
</feature>
<dbReference type="SMART" id="SM01017">
    <property type="entry name" value="Arrestin_C"/>
    <property type="match status" value="1"/>
</dbReference>
<dbReference type="InterPro" id="IPR050357">
    <property type="entry name" value="Arrestin_domain-protein"/>
</dbReference>
<dbReference type="EMBL" id="CAJFDH010000006">
    <property type="protein sequence ID" value="CAD5229474.1"/>
    <property type="molecule type" value="Genomic_DNA"/>
</dbReference>
<evidence type="ECO:0000256" key="1">
    <source>
        <dbReference type="ARBA" id="ARBA00005298"/>
    </source>
</evidence>
<accession>A0A811LRJ1</accession>
<evidence type="ECO:0000313" key="4">
    <source>
        <dbReference type="EMBL" id="CAD5229474.1"/>
    </source>
</evidence>
<name>A0A811LRJ1_9BILA</name>
<feature type="compositionally biased region" description="Basic and acidic residues" evidence="2">
    <location>
        <begin position="671"/>
        <end position="685"/>
    </location>
</feature>
<dbReference type="OrthoDB" id="2333384at2759"/>
<evidence type="ECO:0000259" key="3">
    <source>
        <dbReference type="SMART" id="SM01017"/>
    </source>
</evidence>
<dbReference type="SUPFAM" id="SSF81296">
    <property type="entry name" value="E set domains"/>
    <property type="match status" value="1"/>
</dbReference>
<dbReference type="InterPro" id="IPR011021">
    <property type="entry name" value="Arrestin-like_N"/>
</dbReference>
<feature type="compositionally biased region" description="Basic and acidic residues" evidence="2">
    <location>
        <begin position="470"/>
        <end position="481"/>
    </location>
</feature>
<feature type="compositionally biased region" description="Basic and acidic residues" evidence="2">
    <location>
        <begin position="438"/>
        <end position="462"/>
    </location>
</feature>
<sequence>MSPLPASELFQHFTVELDAGPNALFGGGERVTGHVKIKLKKATVIQVIRIQFKGRACLKDHKKGHDIEKIFFDKDFVLLERPPGKPDPGHFQWKADFDYSLPFEYLLPVGCPSSFESPDAFVRYFARVTLQTCEDQSPIYIAKRHFSIYDLESTAAVNPQYEEPYTYRKSFKSSGCCCCKRKIYMELVMPKRVFHANEILQSKLIIDNISDTKIAQNIAYNIVERISKTDTPDNEVQKQPARVIKSGKVNGENVEKRRNTIVINQLDFPAAPISISNSLALSTLPREKSTPALSPDDSATKLFDHPSIISQSRKEPLFDIHYALQILIGKFLIEVPFTVKPTDPTETKSAFQSPNHSSNVVKFVPSQVTEISTSGHGENRDPFAEPDETDKLFVGSADYSFVPLVPVYEAIPKEENEYQWPALGTFGPNNKLIWHPDEKEEKEKKEQEAKELKAQRQREAKEAKKKAKELKKEKADNKETEPLIKNDGLAEEPEASTLVVETTEVRALEPTEDGTFVETEKRYVETRTVKVIEQHGDGEAQITETVTVTEGHDNEAPTKTVYTTSHNEHLDYTPPKNTTEVVVKQEPTPEVQIIVDEPVASANEDETTDNAPGPSVEVNGSEAVNNGAPAAEGTSGEAPQSVQQEPTPDVDNTLIKTEELPHSQSPEAENGVEKGGEDAPMKKVVNEINGEIQRTKEADETS</sequence>
<dbReference type="PANTHER" id="PTHR11188:SF3">
    <property type="entry name" value="ARRESTIN C-TERMINAL-LIKE DOMAIN-CONTAINING PROTEIN"/>
    <property type="match status" value="1"/>
</dbReference>
<dbReference type="EMBL" id="CAJFCW020000006">
    <property type="protein sequence ID" value="CAG9126735.1"/>
    <property type="molecule type" value="Genomic_DNA"/>
</dbReference>
<feature type="compositionally biased region" description="Polar residues" evidence="2">
    <location>
        <begin position="637"/>
        <end position="646"/>
    </location>
</feature>
<comment type="caution">
    <text evidence="4">The sequence shown here is derived from an EMBL/GenBank/DDBJ whole genome shotgun (WGS) entry which is preliminary data.</text>
</comment>
<dbReference type="GO" id="GO:0015031">
    <property type="term" value="P:protein transport"/>
    <property type="evidence" value="ECO:0007669"/>
    <property type="project" value="TreeGrafter"/>
</dbReference>
<dbReference type="Gene3D" id="2.60.40.640">
    <property type="match status" value="2"/>
</dbReference>
<gene>
    <name evidence="4" type="ORF">BOKJ2_LOCUS13533</name>
</gene>
<feature type="compositionally biased region" description="Basic and acidic residues" evidence="2">
    <location>
        <begin position="693"/>
        <end position="702"/>
    </location>
</feature>